<evidence type="ECO:0000313" key="4">
    <source>
        <dbReference type="Proteomes" id="UP001521931"/>
    </source>
</evidence>
<evidence type="ECO:0000313" key="3">
    <source>
        <dbReference type="EMBL" id="MCG7322895.1"/>
    </source>
</evidence>
<feature type="transmembrane region" description="Helical" evidence="2">
    <location>
        <begin position="40"/>
        <end position="59"/>
    </location>
</feature>
<keyword evidence="4" id="KW-1185">Reference proteome</keyword>
<proteinExistence type="predicted"/>
<dbReference type="RefSeq" id="WP_239265330.1">
    <property type="nucleotide sequence ID" value="NZ_DAMCTM010000025.1"/>
</dbReference>
<feature type="compositionally biased region" description="Polar residues" evidence="1">
    <location>
        <begin position="1"/>
        <end position="11"/>
    </location>
</feature>
<name>A0ABS9Q6L7_9MICO</name>
<keyword evidence="2" id="KW-0472">Membrane</keyword>
<protein>
    <submittedName>
        <fullName evidence="3">Pilus assembly protein</fullName>
    </submittedName>
</protein>
<feature type="region of interest" description="Disordered" evidence="1">
    <location>
        <begin position="1"/>
        <end position="28"/>
    </location>
</feature>
<organism evidence="3 4">
    <name type="scientific">Arsenicicoccus bolidensis</name>
    <dbReference type="NCBI Taxonomy" id="229480"/>
    <lineage>
        <taxon>Bacteria</taxon>
        <taxon>Bacillati</taxon>
        <taxon>Actinomycetota</taxon>
        <taxon>Actinomycetes</taxon>
        <taxon>Micrococcales</taxon>
        <taxon>Intrasporangiaceae</taxon>
        <taxon>Arsenicicoccus</taxon>
    </lineage>
</organism>
<keyword evidence="2" id="KW-1133">Transmembrane helix</keyword>
<evidence type="ECO:0000256" key="2">
    <source>
        <dbReference type="SAM" id="Phobius"/>
    </source>
</evidence>
<gene>
    <name evidence="3" type="ORF">MHL29_13510</name>
</gene>
<dbReference type="EMBL" id="JAKRCV010000049">
    <property type="protein sequence ID" value="MCG7322895.1"/>
    <property type="molecule type" value="Genomic_DNA"/>
</dbReference>
<evidence type="ECO:0000256" key="1">
    <source>
        <dbReference type="SAM" id="MobiDB-lite"/>
    </source>
</evidence>
<dbReference type="Proteomes" id="UP001521931">
    <property type="component" value="Unassembled WGS sequence"/>
</dbReference>
<reference evidence="3 4" key="1">
    <citation type="submission" date="2022-02" db="EMBL/GenBank/DDBJ databases">
        <title>Uncovering new skin microbiome diversity through culturing and metagenomics.</title>
        <authorList>
            <person name="Conlan S."/>
            <person name="Deming C."/>
            <person name="Nisc Comparative Sequencing Program N."/>
            <person name="Segre J.A."/>
        </authorList>
    </citation>
    <scope>NUCLEOTIDE SEQUENCE [LARGE SCALE GENOMIC DNA]</scope>
    <source>
        <strain evidence="3 4">ACRQZ</strain>
    </source>
</reference>
<comment type="caution">
    <text evidence="3">The sequence shown here is derived from an EMBL/GenBank/DDBJ whole genome shotgun (WGS) entry which is preliminary data.</text>
</comment>
<accession>A0ABS9Q6L7</accession>
<keyword evidence="2" id="KW-0812">Transmembrane</keyword>
<sequence>MTWLTRPQQQNRPSRLPGLRRRLGRDVREQGDRGSASLELIGVSVLLLVPLFYLVMTLAQLQAGAYAVSGAARDAGRVFAESRDVDAAQGRAQAAARIIFEDYGFAAGEVQVACLDDPCLGPDARVRATTTLRVPLPLVPDFVRGVVPSEVVVHGEHLATVERFRGES</sequence>